<dbReference type="EMBL" id="CYPR01000209">
    <property type="protein sequence ID" value="CUH40478.1"/>
    <property type="molecule type" value="Genomic_DNA"/>
</dbReference>
<dbReference type="OrthoDB" id="7726846at2"/>
<gene>
    <name evidence="1" type="ORF">JSE7799_03211</name>
</gene>
<reference evidence="1 2" key="1">
    <citation type="submission" date="2015-09" db="EMBL/GenBank/DDBJ databases">
        <authorList>
            <person name="Jackson K.R."/>
            <person name="Lunt B.L."/>
            <person name="Fisher J.N.B."/>
            <person name="Gardner A.V."/>
            <person name="Bailey M.E."/>
            <person name="Deus L.M."/>
            <person name="Earl A.S."/>
            <person name="Gibby P.D."/>
            <person name="Hartmann K.A."/>
            <person name="Liu J.E."/>
            <person name="Manci A.M."/>
            <person name="Nielsen D.A."/>
            <person name="Solomon M.B."/>
            <person name="Breakwell D.P."/>
            <person name="Burnett S.H."/>
            <person name="Grose J.H."/>
        </authorList>
    </citation>
    <scope>NUCLEOTIDE SEQUENCE [LARGE SCALE GENOMIC DNA]</scope>
    <source>
        <strain evidence="1 2">CECT 7799</strain>
    </source>
</reference>
<organism evidence="1 2">
    <name type="scientific">Jannaschia seosinensis</name>
    <dbReference type="NCBI Taxonomy" id="313367"/>
    <lineage>
        <taxon>Bacteria</taxon>
        <taxon>Pseudomonadati</taxon>
        <taxon>Pseudomonadota</taxon>
        <taxon>Alphaproteobacteria</taxon>
        <taxon>Rhodobacterales</taxon>
        <taxon>Roseobacteraceae</taxon>
        <taxon>Jannaschia</taxon>
    </lineage>
</organism>
<proteinExistence type="predicted"/>
<dbReference type="Pfam" id="PF11746">
    <property type="entry name" value="DUF3303"/>
    <property type="match status" value="1"/>
</dbReference>
<accession>A0A0M7BEH1</accession>
<sequence length="79" mass="9292">MQLLTHHIPAAYDEWKREFDAETETRMNAGLTLLQLWQDVDDSGVTALYKVNDRKKAEDWLKRERQTSGPLESRFLRTA</sequence>
<dbReference type="STRING" id="313367.JSE7799_03211"/>
<protein>
    <submittedName>
        <fullName evidence="1">Uncharacterized protein</fullName>
    </submittedName>
</protein>
<evidence type="ECO:0000313" key="1">
    <source>
        <dbReference type="EMBL" id="CUH40478.1"/>
    </source>
</evidence>
<dbReference type="AlphaFoldDB" id="A0A0M7BEH1"/>
<keyword evidence="2" id="KW-1185">Reference proteome</keyword>
<dbReference type="Proteomes" id="UP000049455">
    <property type="component" value="Unassembled WGS sequence"/>
</dbReference>
<dbReference type="InterPro" id="IPR021734">
    <property type="entry name" value="DUF3303"/>
</dbReference>
<dbReference type="RefSeq" id="WP_055664521.1">
    <property type="nucleotide sequence ID" value="NZ_CYPR01000209.1"/>
</dbReference>
<evidence type="ECO:0000313" key="2">
    <source>
        <dbReference type="Proteomes" id="UP000049455"/>
    </source>
</evidence>
<name>A0A0M7BEH1_9RHOB</name>